<dbReference type="EMBL" id="VDMP01000025">
    <property type="protein sequence ID" value="TNM38317.1"/>
    <property type="molecule type" value="Genomic_DNA"/>
</dbReference>
<evidence type="ECO:0000256" key="2">
    <source>
        <dbReference type="ARBA" id="ARBA00006472"/>
    </source>
</evidence>
<evidence type="ECO:0000313" key="7">
    <source>
        <dbReference type="Proteomes" id="UP000313231"/>
    </source>
</evidence>
<organism evidence="6 7">
    <name type="scientific">Nocardioides albidus</name>
    <dbReference type="NCBI Taxonomy" id="1517589"/>
    <lineage>
        <taxon>Bacteria</taxon>
        <taxon>Bacillati</taxon>
        <taxon>Actinomycetota</taxon>
        <taxon>Actinomycetes</taxon>
        <taxon>Propionibacteriales</taxon>
        <taxon>Nocardioidaceae</taxon>
        <taxon>Nocardioides</taxon>
    </lineage>
</organism>
<evidence type="ECO:0000313" key="6">
    <source>
        <dbReference type="EMBL" id="TNM38317.1"/>
    </source>
</evidence>
<protein>
    <recommendedName>
        <fullName evidence="4">Putative pterin-4-alpha-carbinolamine dehydratase</fullName>
        <ecNumber evidence="3">4.2.1.96</ecNumber>
    </recommendedName>
</protein>
<accession>A0A5C4VR12</accession>
<keyword evidence="5" id="KW-0456">Lyase</keyword>
<evidence type="ECO:0000256" key="5">
    <source>
        <dbReference type="ARBA" id="ARBA00023239"/>
    </source>
</evidence>
<dbReference type="CDD" id="cd00488">
    <property type="entry name" value="PCD_DCoH"/>
    <property type="match status" value="1"/>
</dbReference>
<dbReference type="GO" id="GO:0008124">
    <property type="term" value="F:4-alpha-hydroxytetrahydrobiopterin dehydratase activity"/>
    <property type="evidence" value="ECO:0007669"/>
    <property type="project" value="UniProtKB-EC"/>
</dbReference>
<evidence type="ECO:0000256" key="4">
    <source>
        <dbReference type="ARBA" id="ARBA00021735"/>
    </source>
</evidence>
<dbReference type="InterPro" id="IPR001533">
    <property type="entry name" value="Pterin_deHydtase"/>
</dbReference>
<evidence type="ECO:0000256" key="1">
    <source>
        <dbReference type="ARBA" id="ARBA00001554"/>
    </source>
</evidence>
<dbReference type="Gene3D" id="3.30.1360.20">
    <property type="entry name" value="Transcriptional coactivator/pterin dehydratase"/>
    <property type="match status" value="1"/>
</dbReference>
<reference evidence="6 7" key="1">
    <citation type="journal article" date="2016" name="Int. J. Syst. Evol. Microbiol.">
        <title>Nocardioides albidus sp. nov., an actinobacterium isolated from garden soil.</title>
        <authorList>
            <person name="Singh H."/>
            <person name="Du J."/>
            <person name="Trinh H."/>
            <person name="Won K."/>
            <person name="Yang J.E."/>
            <person name="Yin C."/>
            <person name="Kook M."/>
            <person name="Yi T.H."/>
        </authorList>
    </citation>
    <scope>NUCLEOTIDE SEQUENCE [LARGE SCALE GENOMIC DNA]</scope>
    <source>
        <strain evidence="6 7">CCTCC AB 2015297</strain>
    </source>
</reference>
<sequence length="109" mass="11575">MGYEQISAEQFSRSEGVGDWKVVGEHAFAVFRTGSFATGLELVNAIGELAEEANHHPDLKLGYPALAVHLTTHDTGSLTTADLDLAQRISAAARNLGVAGDPEAVQAWE</sequence>
<dbReference type="PANTHER" id="PTHR12599">
    <property type="entry name" value="PTERIN-4-ALPHA-CARBINOLAMINE DEHYDRATASE"/>
    <property type="match status" value="1"/>
</dbReference>
<dbReference type="PANTHER" id="PTHR12599:SF0">
    <property type="entry name" value="PTERIN-4-ALPHA-CARBINOLAMINE DEHYDRATASE"/>
    <property type="match status" value="1"/>
</dbReference>
<dbReference type="Proteomes" id="UP000313231">
    <property type="component" value="Unassembled WGS sequence"/>
</dbReference>
<name>A0A5C4VR12_9ACTN</name>
<evidence type="ECO:0000256" key="3">
    <source>
        <dbReference type="ARBA" id="ARBA00013252"/>
    </source>
</evidence>
<comment type="caution">
    <text evidence="6">The sequence shown here is derived from an EMBL/GenBank/DDBJ whole genome shotgun (WGS) entry which is preliminary data.</text>
</comment>
<comment type="catalytic activity">
    <reaction evidence="1">
        <text>(4aS,6R)-4a-hydroxy-L-erythro-5,6,7,8-tetrahydrobiopterin = (6R)-L-erythro-6,7-dihydrobiopterin + H2O</text>
        <dbReference type="Rhea" id="RHEA:11920"/>
        <dbReference type="ChEBI" id="CHEBI:15377"/>
        <dbReference type="ChEBI" id="CHEBI:15642"/>
        <dbReference type="ChEBI" id="CHEBI:43120"/>
        <dbReference type="EC" id="4.2.1.96"/>
    </reaction>
</comment>
<dbReference type="InterPro" id="IPR036428">
    <property type="entry name" value="PCD_sf"/>
</dbReference>
<comment type="similarity">
    <text evidence="2">Belongs to the pterin-4-alpha-carbinolamine dehydratase family.</text>
</comment>
<dbReference type="RefSeq" id="WP_139623431.1">
    <property type="nucleotide sequence ID" value="NZ_VDMP01000025.1"/>
</dbReference>
<keyword evidence="7" id="KW-1185">Reference proteome</keyword>
<dbReference type="AlphaFoldDB" id="A0A5C4VR12"/>
<proteinExistence type="inferred from homology"/>
<dbReference type="Pfam" id="PF01329">
    <property type="entry name" value="Pterin_4a"/>
    <property type="match status" value="1"/>
</dbReference>
<dbReference type="OrthoDB" id="15077at2"/>
<gene>
    <name evidence="6" type="ORF">FHP29_13660</name>
</gene>
<dbReference type="SUPFAM" id="SSF55248">
    <property type="entry name" value="PCD-like"/>
    <property type="match status" value="1"/>
</dbReference>
<dbReference type="GO" id="GO:0006729">
    <property type="term" value="P:tetrahydrobiopterin biosynthetic process"/>
    <property type="evidence" value="ECO:0007669"/>
    <property type="project" value="InterPro"/>
</dbReference>
<dbReference type="EC" id="4.2.1.96" evidence="3"/>